<protein>
    <submittedName>
        <fullName evidence="2">Uncharacterized protein</fullName>
    </submittedName>
</protein>
<gene>
    <name evidence="2" type="ORF">Pmani_002955</name>
</gene>
<evidence type="ECO:0000256" key="1">
    <source>
        <dbReference type="SAM" id="MobiDB-lite"/>
    </source>
</evidence>
<name>A0AAE1QHB4_9EUCA</name>
<proteinExistence type="predicted"/>
<organism evidence="2 3">
    <name type="scientific">Petrolisthes manimaculis</name>
    <dbReference type="NCBI Taxonomy" id="1843537"/>
    <lineage>
        <taxon>Eukaryota</taxon>
        <taxon>Metazoa</taxon>
        <taxon>Ecdysozoa</taxon>
        <taxon>Arthropoda</taxon>
        <taxon>Crustacea</taxon>
        <taxon>Multicrustacea</taxon>
        <taxon>Malacostraca</taxon>
        <taxon>Eumalacostraca</taxon>
        <taxon>Eucarida</taxon>
        <taxon>Decapoda</taxon>
        <taxon>Pleocyemata</taxon>
        <taxon>Anomura</taxon>
        <taxon>Galatheoidea</taxon>
        <taxon>Porcellanidae</taxon>
        <taxon>Petrolisthes</taxon>
    </lineage>
</organism>
<dbReference type="EMBL" id="JAWZYT010000212">
    <property type="protein sequence ID" value="KAK4326534.1"/>
    <property type="molecule type" value="Genomic_DNA"/>
</dbReference>
<reference evidence="2" key="1">
    <citation type="submission" date="2023-11" db="EMBL/GenBank/DDBJ databases">
        <title>Genome assemblies of two species of porcelain crab, Petrolisthes cinctipes and Petrolisthes manimaculis (Anomura: Porcellanidae).</title>
        <authorList>
            <person name="Angst P."/>
        </authorList>
    </citation>
    <scope>NUCLEOTIDE SEQUENCE</scope>
    <source>
        <strain evidence="2">PB745_02</strain>
        <tissue evidence="2">Gill</tissue>
    </source>
</reference>
<comment type="caution">
    <text evidence="2">The sequence shown here is derived from an EMBL/GenBank/DDBJ whole genome shotgun (WGS) entry which is preliminary data.</text>
</comment>
<dbReference type="AlphaFoldDB" id="A0AAE1QHB4"/>
<dbReference type="Proteomes" id="UP001292094">
    <property type="component" value="Unassembled WGS sequence"/>
</dbReference>
<evidence type="ECO:0000313" key="3">
    <source>
        <dbReference type="Proteomes" id="UP001292094"/>
    </source>
</evidence>
<feature type="compositionally biased region" description="Basic and acidic residues" evidence="1">
    <location>
        <begin position="318"/>
        <end position="339"/>
    </location>
</feature>
<feature type="region of interest" description="Disordered" evidence="1">
    <location>
        <begin position="298"/>
        <end position="353"/>
    </location>
</feature>
<evidence type="ECO:0000313" key="2">
    <source>
        <dbReference type="EMBL" id="KAK4326534.1"/>
    </source>
</evidence>
<feature type="compositionally biased region" description="Polar residues" evidence="1">
    <location>
        <begin position="340"/>
        <end position="353"/>
    </location>
</feature>
<sequence length="459" mass="51491">MVEAIPEILDGWSVPRKMDGFEELLEFLDVMKMMDDEDDHKDEEKTDQDHQTDCALLQGDIWMVTWLGNDLSLGLEDPSTEPSLHVPVSIDEDEEQPTPAVIDVEKGYETAPRIVDELCQTPAVTEVKRTQFPKPATSHVLILYQTCASKPVSKLHKMPTPGDVIRPGQSLAPTEVKRKHQAPTIKSSNGMCHTPAAPEEALEICHKSVTRNVERNYQTIADKDIVVVSPQKFAVSREADSNKSQSIGNVQYHKSAVIELQKYHKSAVIEVEKQLSADENVYEHQVVVIRDSEKHMKPAAIEHVEKTDKSSIKKKNYEHRSPAKKFDSAQKSPVKDTENPQKSPVKNKTNLQDSSLRKVEYEQISPANNIGNPQKTSIQSVAIQTSPAKDVEGHLNIPTRDVKVFWPKPKSVVITNTDDKPRSKPAAKGVDPLRQKPVVMLEDIFFQHRSQPKLVGRLA</sequence>
<accession>A0AAE1QHB4</accession>
<keyword evidence="3" id="KW-1185">Reference proteome</keyword>
<feature type="compositionally biased region" description="Basic and acidic residues" evidence="1">
    <location>
        <begin position="298"/>
        <end position="311"/>
    </location>
</feature>